<feature type="transmembrane region" description="Helical" evidence="6">
    <location>
        <begin position="24"/>
        <end position="46"/>
    </location>
</feature>
<feature type="coiled-coil region" evidence="5">
    <location>
        <begin position="230"/>
        <end position="286"/>
    </location>
</feature>
<proteinExistence type="predicted"/>
<comment type="subcellular location">
    <subcellularLocation>
        <location evidence="1">Membrane</location>
        <topology evidence="1">Single-pass membrane protein</topology>
    </subcellularLocation>
</comment>
<evidence type="ECO:0000313" key="8">
    <source>
        <dbReference type="Proteomes" id="UP000199513"/>
    </source>
</evidence>
<dbReference type="PANTHER" id="PTHR30386:SF26">
    <property type="entry name" value="TRANSPORT PROTEIN COMB"/>
    <property type="match status" value="1"/>
</dbReference>
<dbReference type="PRINTS" id="PR01490">
    <property type="entry name" value="RTXTOXIND"/>
</dbReference>
<accession>A0A1I2DL86</accession>
<name>A0A1I2DL86_9BACT</name>
<keyword evidence="4 6" id="KW-0472">Membrane</keyword>
<dbReference type="STRING" id="1003.SAMN04488541_100769"/>
<evidence type="ECO:0000256" key="2">
    <source>
        <dbReference type="ARBA" id="ARBA00022692"/>
    </source>
</evidence>
<protein>
    <submittedName>
        <fullName evidence="7">Multidrug resistance efflux pump</fullName>
    </submittedName>
</protein>
<organism evidence="7 8">
    <name type="scientific">Thermoflexibacter ruber</name>
    <dbReference type="NCBI Taxonomy" id="1003"/>
    <lineage>
        <taxon>Bacteria</taxon>
        <taxon>Pseudomonadati</taxon>
        <taxon>Bacteroidota</taxon>
        <taxon>Cytophagia</taxon>
        <taxon>Cytophagales</taxon>
        <taxon>Thermoflexibacteraceae</taxon>
        <taxon>Thermoflexibacter</taxon>
    </lineage>
</organism>
<keyword evidence="5" id="KW-0175">Coiled coil</keyword>
<dbReference type="PANTHER" id="PTHR30386">
    <property type="entry name" value="MEMBRANE FUSION SUBUNIT OF EMRAB-TOLC MULTIDRUG EFFLUX PUMP"/>
    <property type="match status" value="1"/>
</dbReference>
<evidence type="ECO:0000256" key="1">
    <source>
        <dbReference type="ARBA" id="ARBA00004167"/>
    </source>
</evidence>
<dbReference type="GO" id="GO:0016020">
    <property type="term" value="C:membrane"/>
    <property type="evidence" value="ECO:0007669"/>
    <property type="project" value="UniProtKB-SubCell"/>
</dbReference>
<keyword evidence="2 6" id="KW-0812">Transmembrane</keyword>
<dbReference type="EMBL" id="FONY01000007">
    <property type="protein sequence ID" value="SFE81375.1"/>
    <property type="molecule type" value="Genomic_DNA"/>
</dbReference>
<evidence type="ECO:0000256" key="5">
    <source>
        <dbReference type="SAM" id="Coils"/>
    </source>
</evidence>
<dbReference type="AlphaFoldDB" id="A0A1I2DL86"/>
<dbReference type="InterPro" id="IPR050739">
    <property type="entry name" value="MFP"/>
</dbReference>
<reference evidence="7 8" key="1">
    <citation type="submission" date="2016-10" db="EMBL/GenBank/DDBJ databases">
        <authorList>
            <person name="de Groot N.N."/>
        </authorList>
    </citation>
    <scope>NUCLEOTIDE SEQUENCE [LARGE SCALE GENOMIC DNA]</scope>
    <source>
        <strain>GEY</strain>
        <strain evidence="8">DSM 9560</strain>
    </source>
</reference>
<evidence type="ECO:0000256" key="4">
    <source>
        <dbReference type="ARBA" id="ARBA00023136"/>
    </source>
</evidence>
<dbReference type="Proteomes" id="UP000199513">
    <property type="component" value="Unassembled WGS sequence"/>
</dbReference>
<dbReference type="Gene3D" id="2.40.30.170">
    <property type="match status" value="1"/>
</dbReference>
<gene>
    <name evidence="7" type="ORF">SAMN04488541_100769</name>
</gene>
<evidence type="ECO:0000256" key="6">
    <source>
        <dbReference type="SAM" id="Phobius"/>
    </source>
</evidence>
<evidence type="ECO:0000256" key="3">
    <source>
        <dbReference type="ARBA" id="ARBA00022989"/>
    </source>
</evidence>
<keyword evidence="8" id="KW-1185">Reference proteome</keyword>
<dbReference type="RefSeq" id="WP_091541451.1">
    <property type="nucleotide sequence ID" value="NZ_FONY01000007.1"/>
</dbReference>
<dbReference type="OrthoDB" id="7057889at2"/>
<sequence length="431" mass="50375">MEIKDLEFRSEEAQEVLTRMPSWIIRWGMTVVFAAVAILLIISFLVKYPDTIQSKVNITTQHLPANIIAKYNGKIEKLFVRENQVVKAGEHLVLLENPADYEDMLKVQEWFKRFHNQLIKTNILTSPLPDKVNLGMAQNSYASLLKAMREYKFFVVKDFDVSKIARLNEQINSHEVLKSRLIEQKKIMQAAFKLTANKYENDKLFLKKEVISQLEFDNNEKQYLKEKYDLENIEIQIINTQIKIQELEKQILELSQHQEQSDNDKLDDLKKLALNLEADLASWEEHYLIKAPVDGQVSFFKFWAEKQYVNEGAEILYIKPDNQELFAYAYVNSDNFGKIKVGQEARIRLDGYPFKEFGVVNAIVTSKSEFAREGKYMVKLSLPQGLKTSYGKVLDFTQDMQGEVRIITEDLRLIERIFYQFRYLIEGEYSG</sequence>
<evidence type="ECO:0000313" key="7">
    <source>
        <dbReference type="EMBL" id="SFE81375.1"/>
    </source>
</evidence>
<keyword evidence="3 6" id="KW-1133">Transmembrane helix</keyword>